<comment type="caution">
    <text evidence="1">The sequence shown here is derived from an EMBL/GenBank/DDBJ whole genome shotgun (WGS) entry which is preliminary data.</text>
</comment>
<dbReference type="EMBL" id="JBBPBN010000003">
    <property type="protein sequence ID" value="KAK9043280.1"/>
    <property type="molecule type" value="Genomic_DNA"/>
</dbReference>
<evidence type="ECO:0000313" key="2">
    <source>
        <dbReference type="Proteomes" id="UP001396334"/>
    </source>
</evidence>
<proteinExistence type="predicted"/>
<gene>
    <name evidence="1" type="ORF">V6N11_071626</name>
</gene>
<dbReference type="PANTHER" id="PTHR33116">
    <property type="entry name" value="REVERSE TRANSCRIPTASE ZINC-BINDING DOMAIN-CONTAINING PROTEIN-RELATED-RELATED"/>
    <property type="match status" value="1"/>
</dbReference>
<sequence>MSTDSLMTKFYELRFTAEEQDVVYASSDFVNVPTEDQYDKSTVYFSSIIPASDRDHISTILHIREVHDPGIYLGVPLAVGINKTAALGFVRDKVNSRISSWNKILLSFGGREIFIKAIAQSFPQYVMSCYLLPQNLIDDMS</sequence>
<name>A0ABR2U101_9ROSI</name>
<dbReference type="Proteomes" id="UP001396334">
    <property type="component" value="Unassembled WGS sequence"/>
</dbReference>
<evidence type="ECO:0000313" key="1">
    <source>
        <dbReference type="EMBL" id="KAK9043280.1"/>
    </source>
</evidence>
<protein>
    <submittedName>
        <fullName evidence="1">Uncharacterized protein</fullName>
    </submittedName>
</protein>
<organism evidence="1 2">
    <name type="scientific">Hibiscus sabdariffa</name>
    <name type="common">roselle</name>
    <dbReference type="NCBI Taxonomy" id="183260"/>
    <lineage>
        <taxon>Eukaryota</taxon>
        <taxon>Viridiplantae</taxon>
        <taxon>Streptophyta</taxon>
        <taxon>Embryophyta</taxon>
        <taxon>Tracheophyta</taxon>
        <taxon>Spermatophyta</taxon>
        <taxon>Magnoliopsida</taxon>
        <taxon>eudicotyledons</taxon>
        <taxon>Gunneridae</taxon>
        <taxon>Pentapetalae</taxon>
        <taxon>rosids</taxon>
        <taxon>malvids</taxon>
        <taxon>Malvales</taxon>
        <taxon>Malvaceae</taxon>
        <taxon>Malvoideae</taxon>
        <taxon>Hibiscus</taxon>
    </lineage>
</organism>
<keyword evidence="2" id="KW-1185">Reference proteome</keyword>
<accession>A0ABR2U101</accession>
<reference evidence="1 2" key="1">
    <citation type="journal article" date="2024" name="G3 (Bethesda)">
        <title>Genome assembly of Hibiscus sabdariffa L. provides insights into metabolisms of medicinal natural products.</title>
        <authorList>
            <person name="Kim T."/>
        </authorList>
    </citation>
    <scope>NUCLEOTIDE SEQUENCE [LARGE SCALE GENOMIC DNA]</scope>
    <source>
        <strain evidence="1">TK-2024</strain>
        <tissue evidence="1">Old leaves</tissue>
    </source>
</reference>
<dbReference type="PANTHER" id="PTHR33116:SF86">
    <property type="entry name" value="REVERSE TRANSCRIPTASE DOMAIN-CONTAINING PROTEIN"/>
    <property type="match status" value="1"/>
</dbReference>